<dbReference type="Proteomes" id="UP000297245">
    <property type="component" value="Unassembled WGS sequence"/>
</dbReference>
<sequence>MFELKKTVEDCHETEIHLSLPEDDSEAYIKVRQKYSRIRMQNNILQFTFSTMWTYLKARTKIVKSIVECYRDASALDASLQVTLLPIRNAPRARSQSPTLWTGQSGGH</sequence>
<evidence type="ECO:0000313" key="2">
    <source>
        <dbReference type="Proteomes" id="UP000297245"/>
    </source>
</evidence>
<keyword evidence="2" id="KW-1185">Reference proteome</keyword>
<dbReference type="AlphaFoldDB" id="A0A4S8MRL2"/>
<dbReference type="EMBL" id="ML179047">
    <property type="protein sequence ID" value="THV05750.1"/>
    <property type="molecule type" value="Genomic_DNA"/>
</dbReference>
<evidence type="ECO:0000313" key="1">
    <source>
        <dbReference type="EMBL" id="THV05750.1"/>
    </source>
</evidence>
<name>A0A4S8MRL2_DENBC</name>
<proteinExistence type="predicted"/>
<protein>
    <submittedName>
        <fullName evidence="1">Uncharacterized protein</fullName>
    </submittedName>
</protein>
<accession>A0A4S8MRL2</accession>
<gene>
    <name evidence="1" type="ORF">K435DRAFT_849742</name>
</gene>
<organism evidence="1 2">
    <name type="scientific">Dendrothele bispora (strain CBS 962.96)</name>
    <dbReference type="NCBI Taxonomy" id="1314807"/>
    <lineage>
        <taxon>Eukaryota</taxon>
        <taxon>Fungi</taxon>
        <taxon>Dikarya</taxon>
        <taxon>Basidiomycota</taxon>
        <taxon>Agaricomycotina</taxon>
        <taxon>Agaricomycetes</taxon>
        <taxon>Agaricomycetidae</taxon>
        <taxon>Agaricales</taxon>
        <taxon>Agaricales incertae sedis</taxon>
        <taxon>Dendrothele</taxon>
    </lineage>
</organism>
<reference evidence="1 2" key="1">
    <citation type="journal article" date="2019" name="Nat. Ecol. Evol.">
        <title>Megaphylogeny resolves global patterns of mushroom evolution.</title>
        <authorList>
            <person name="Varga T."/>
            <person name="Krizsan K."/>
            <person name="Foldi C."/>
            <person name="Dima B."/>
            <person name="Sanchez-Garcia M."/>
            <person name="Sanchez-Ramirez S."/>
            <person name="Szollosi G.J."/>
            <person name="Szarkandi J.G."/>
            <person name="Papp V."/>
            <person name="Albert L."/>
            <person name="Andreopoulos W."/>
            <person name="Angelini C."/>
            <person name="Antonin V."/>
            <person name="Barry K.W."/>
            <person name="Bougher N.L."/>
            <person name="Buchanan P."/>
            <person name="Buyck B."/>
            <person name="Bense V."/>
            <person name="Catcheside P."/>
            <person name="Chovatia M."/>
            <person name="Cooper J."/>
            <person name="Damon W."/>
            <person name="Desjardin D."/>
            <person name="Finy P."/>
            <person name="Geml J."/>
            <person name="Haridas S."/>
            <person name="Hughes K."/>
            <person name="Justo A."/>
            <person name="Karasinski D."/>
            <person name="Kautmanova I."/>
            <person name="Kiss B."/>
            <person name="Kocsube S."/>
            <person name="Kotiranta H."/>
            <person name="LaButti K.M."/>
            <person name="Lechner B.E."/>
            <person name="Liimatainen K."/>
            <person name="Lipzen A."/>
            <person name="Lukacs Z."/>
            <person name="Mihaltcheva S."/>
            <person name="Morgado L.N."/>
            <person name="Niskanen T."/>
            <person name="Noordeloos M.E."/>
            <person name="Ohm R.A."/>
            <person name="Ortiz-Santana B."/>
            <person name="Ovrebo C."/>
            <person name="Racz N."/>
            <person name="Riley R."/>
            <person name="Savchenko A."/>
            <person name="Shiryaev A."/>
            <person name="Soop K."/>
            <person name="Spirin V."/>
            <person name="Szebenyi C."/>
            <person name="Tomsovsky M."/>
            <person name="Tulloss R.E."/>
            <person name="Uehling J."/>
            <person name="Grigoriev I.V."/>
            <person name="Vagvolgyi C."/>
            <person name="Papp T."/>
            <person name="Martin F.M."/>
            <person name="Miettinen O."/>
            <person name="Hibbett D.S."/>
            <person name="Nagy L.G."/>
        </authorList>
    </citation>
    <scope>NUCLEOTIDE SEQUENCE [LARGE SCALE GENOMIC DNA]</scope>
    <source>
        <strain evidence="1 2">CBS 962.96</strain>
    </source>
</reference>